<organism evidence="7 8">
    <name type="scientific">Aspergillus nanangensis</name>
    <dbReference type="NCBI Taxonomy" id="2582783"/>
    <lineage>
        <taxon>Eukaryota</taxon>
        <taxon>Fungi</taxon>
        <taxon>Dikarya</taxon>
        <taxon>Ascomycota</taxon>
        <taxon>Pezizomycotina</taxon>
        <taxon>Eurotiomycetes</taxon>
        <taxon>Eurotiomycetidae</taxon>
        <taxon>Eurotiales</taxon>
        <taxon>Aspergillaceae</taxon>
        <taxon>Aspergillus</taxon>
        <taxon>Aspergillus subgen. Circumdati</taxon>
    </lineage>
</organism>
<dbReference type="Proteomes" id="UP001194746">
    <property type="component" value="Unassembled WGS sequence"/>
</dbReference>
<dbReference type="PANTHER" id="PTHR23502:SF152">
    <property type="entry name" value="MAJOR FACILITATOR SUPERFAMILY (MFS) PROFILE DOMAIN-CONTAINING PROTEIN-RELATED"/>
    <property type="match status" value="1"/>
</dbReference>
<dbReference type="Gene3D" id="1.20.1250.20">
    <property type="entry name" value="MFS general substrate transporter like domains"/>
    <property type="match status" value="1"/>
</dbReference>
<feature type="transmembrane region" description="Helical" evidence="5">
    <location>
        <begin position="193"/>
        <end position="212"/>
    </location>
</feature>
<keyword evidence="3 5" id="KW-1133">Transmembrane helix</keyword>
<accession>A0AAD4CDW4</accession>
<reference evidence="7" key="1">
    <citation type="journal article" date="2019" name="Beilstein J. Org. Chem.">
        <title>Nanangenines: drimane sesquiterpenoids as the dominant metabolite cohort of a novel Australian fungus, Aspergillus nanangensis.</title>
        <authorList>
            <person name="Lacey H.J."/>
            <person name="Gilchrist C.L.M."/>
            <person name="Crombie A."/>
            <person name="Kalaitzis J.A."/>
            <person name="Vuong D."/>
            <person name="Rutledge P.J."/>
            <person name="Turner P."/>
            <person name="Pitt J.I."/>
            <person name="Lacey E."/>
            <person name="Chooi Y.H."/>
            <person name="Piggott A.M."/>
        </authorList>
    </citation>
    <scope>NUCLEOTIDE SEQUENCE</scope>
    <source>
        <strain evidence="7">MST-FP2251</strain>
    </source>
</reference>
<dbReference type="Pfam" id="PF07690">
    <property type="entry name" value="MFS_1"/>
    <property type="match status" value="1"/>
</dbReference>
<evidence type="ECO:0000256" key="1">
    <source>
        <dbReference type="ARBA" id="ARBA00004141"/>
    </source>
</evidence>
<dbReference type="PANTHER" id="PTHR23502">
    <property type="entry name" value="MAJOR FACILITATOR SUPERFAMILY"/>
    <property type="match status" value="1"/>
</dbReference>
<reference evidence="7" key="2">
    <citation type="submission" date="2020-02" db="EMBL/GenBank/DDBJ databases">
        <authorList>
            <person name="Gilchrist C.L.M."/>
            <person name="Chooi Y.-H."/>
        </authorList>
    </citation>
    <scope>NUCLEOTIDE SEQUENCE</scope>
    <source>
        <strain evidence="7">MST-FP2251</strain>
    </source>
</reference>
<keyword evidence="4 5" id="KW-0472">Membrane</keyword>
<feature type="transmembrane region" description="Helical" evidence="5">
    <location>
        <begin position="335"/>
        <end position="356"/>
    </location>
</feature>
<keyword evidence="2 5" id="KW-0812">Transmembrane</keyword>
<gene>
    <name evidence="7" type="ORF">FE257_001318</name>
</gene>
<sequence>MTKEQLAPHDTAPIDPVAAAIEAGPPSYRLPQWRKNVILYTVSAMTLVVTYSSTAMLPAMPEIAAEFDITDELIAVTNCCVLLAMGMSSLIWLPISSLLGRQWTYRLAIVVLCICSICSACAVNLGMFVAFRILGGFTGTYFMVAGQAMLADIFPPIVRGTAVGVFLAGSVSGPAIAPCIGGIVVTYTIWRVIFWIQAGMCVFGLITSVLVIPDIEKLNGVGPSSEKTVEAHTLRSVLSTFNPSRVLRLMLHPNIFLADLSCGLLGFFQYGLLTSARTIFNPRFHLTTALVSGLFYLAPGTGFLVGSMVGGRLSDRTVRKWIKIRNGVRIPHDRLRSGLVTTVVVLPISMMIFAWTLQTEVGGMPVPIISAFFAGVGLLGTFNGLNTYTAEVIPSRKTEVISGKYIMQYIFGAGATGAVVPMINTIGVGLTFTICGHDNGFDCGGIDICYLEARSRDGGMGKKKIWGLLNNASIGS</sequence>
<dbReference type="InterPro" id="IPR036259">
    <property type="entry name" value="MFS_trans_sf"/>
</dbReference>
<comment type="caution">
    <text evidence="7">The sequence shown here is derived from an EMBL/GenBank/DDBJ whole genome shotgun (WGS) entry which is preliminary data.</text>
</comment>
<feature type="transmembrane region" description="Helical" evidence="5">
    <location>
        <begin position="409"/>
        <end position="432"/>
    </location>
</feature>
<feature type="transmembrane region" description="Helical" evidence="5">
    <location>
        <begin position="293"/>
        <end position="314"/>
    </location>
</feature>
<feature type="transmembrane region" description="Helical" evidence="5">
    <location>
        <begin position="107"/>
        <end position="134"/>
    </location>
</feature>
<feature type="transmembrane region" description="Helical" evidence="5">
    <location>
        <begin position="140"/>
        <end position="158"/>
    </location>
</feature>
<name>A0AAD4CDW4_ASPNN</name>
<evidence type="ECO:0000256" key="5">
    <source>
        <dbReference type="SAM" id="Phobius"/>
    </source>
</evidence>
<dbReference type="InterPro" id="IPR020846">
    <property type="entry name" value="MFS_dom"/>
</dbReference>
<dbReference type="PROSITE" id="PS50850">
    <property type="entry name" value="MFS"/>
    <property type="match status" value="1"/>
</dbReference>
<dbReference type="AlphaFoldDB" id="A0AAD4CDW4"/>
<feature type="transmembrane region" description="Helical" evidence="5">
    <location>
        <begin position="73"/>
        <end position="95"/>
    </location>
</feature>
<feature type="transmembrane region" description="Helical" evidence="5">
    <location>
        <begin position="165"/>
        <end position="187"/>
    </location>
</feature>
<comment type="subcellular location">
    <subcellularLocation>
        <location evidence="1">Membrane</location>
        <topology evidence="1">Multi-pass membrane protein</topology>
    </subcellularLocation>
</comment>
<feature type="transmembrane region" description="Helical" evidence="5">
    <location>
        <begin position="368"/>
        <end position="388"/>
    </location>
</feature>
<evidence type="ECO:0000259" key="6">
    <source>
        <dbReference type="PROSITE" id="PS50850"/>
    </source>
</evidence>
<dbReference type="GO" id="GO:0022857">
    <property type="term" value="F:transmembrane transporter activity"/>
    <property type="evidence" value="ECO:0007669"/>
    <property type="project" value="InterPro"/>
</dbReference>
<feature type="domain" description="Major facilitator superfamily (MFS) profile" evidence="6">
    <location>
        <begin position="38"/>
        <end position="476"/>
    </location>
</feature>
<evidence type="ECO:0000313" key="8">
    <source>
        <dbReference type="Proteomes" id="UP001194746"/>
    </source>
</evidence>
<evidence type="ECO:0000256" key="3">
    <source>
        <dbReference type="ARBA" id="ARBA00022989"/>
    </source>
</evidence>
<dbReference type="GO" id="GO:0005886">
    <property type="term" value="C:plasma membrane"/>
    <property type="evidence" value="ECO:0007669"/>
    <property type="project" value="TreeGrafter"/>
</dbReference>
<evidence type="ECO:0000256" key="2">
    <source>
        <dbReference type="ARBA" id="ARBA00022692"/>
    </source>
</evidence>
<dbReference type="EMBL" id="VCAU01000114">
    <property type="protein sequence ID" value="KAF9884689.1"/>
    <property type="molecule type" value="Genomic_DNA"/>
</dbReference>
<proteinExistence type="predicted"/>
<dbReference type="InterPro" id="IPR011701">
    <property type="entry name" value="MFS"/>
</dbReference>
<keyword evidence="8" id="KW-1185">Reference proteome</keyword>
<protein>
    <recommendedName>
        <fullName evidence="6">Major facilitator superfamily (MFS) profile domain-containing protein</fullName>
    </recommendedName>
</protein>
<feature type="transmembrane region" description="Helical" evidence="5">
    <location>
        <begin position="255"/>
        <end position="273"/>
    </location>
</feature>
<dbReference type="SUPFAM" id="SSF103473">
    <property type="entry name" value="MFS general substrate transporter"/>
    <property type="match status" value="1"/>
</dbReference>
<feature type="transmembrane region" description="Helical" evidence="5">
    <location>
        <begin position="37"/>
        <end position="61"/>
    </location>
</feature>
<evidence type="ECO:0000313" key="7">
    <source>
        <dbReference type="EMBL" id="KAF9884689.1"/>
    </source>
</evidence>
<evidence type="ECO:0000256" key="4">
    <source>
        <dbReference type="ARBA" id="ARBA00023136"/>
    </source>
</evidence>